<evidence type="ECO:0000259" key="1">
    <source>
        <dbReference type="Pfam" id="PF03050"/>
    </source>
</evidence>
<reference evidence="2" key="1">
    <citation type="submission" date="2022-05" db="EMBL/GenBank/DDBJ databases">
        <title>A methanotrophic Mycobacterium dominates a cave microbial ecosystem.</title>
        <authorList>
            <person name="Van Spanning R.J.M."/>
            <person name="Guan Q."/>
            <person name="Melkonian C."/>
            <person name="Gallant J."/>
            <person name="Polerecky L."/>
            <person name="Flot J.-F."/>
            <person name="Brandt B.W."/>
            <person name="Braster M."/>
            <person name="Iturbe Espinoza P."/>
            <person name="Aerts J."/>
            <person name="Meima-Franke M."/>
            <person name="Piersma S.R."/>
            <person name="Bunduc C."/>
            <person name="Ummels R."/>
            <person name="Pain A."/>
            <person name="Fleming E.J."/>
            <person name="van der Wel N."/>
            <person name="Gherman V.D."/>
            <person name="Sarbu S.M."/>
            <person name="Bodelier P.L.E."/>
            <person name="Bitter W."/>
        </authorList>
    </citation>
    <scope>NUCLEOTIDE SEQUENCE</scope>
    <source>
        <strain evidence="2">Sulfur Cave</strain>
    </source>
</reference>
<evidence type="ECO:0000313" key="3">
    <source>
        <dbReference type="Proteomes" id="UP001056610"/>
    </source>
</evidence>
<dbReference type="Proteomes" id="UP001056610">
    <property type="component" value="Chromosome"/>
</dbReference>
<evidence type="ECO:0000313" key="2">
    <source>
        <dbReference type="EMBL" id="UQX10562.1"/>
    </source>
</evidence>
<protein>
    <submittedName>
        <fullName evidence="2">IS66 family transposase</fullName>
    </submittedName>
</protein>
<sequence length="365" mass="39571">MCRRRRPWKITEYRRISKICPGCGTLTAAGCDDEAVPVVRAQTLAAPACRCGSDPRCARGRALLTCAHYLPVGRSRELLEALTAVDVSTGFLAGVRGRAARRLERNFLAHMRQLLAAAPVLHAGETPGRAAGALSCVHVACTGYLTSMHVGDRSAKTIDAGGVLAEYTGVLVRDGYAGYTHLPAVHAWCAAHLLRDLRSISDADPDHQQWALAMAGVLLDAHHADTQARAASADALDPAVLAAIGNHYLGALAHGSDENRRRETELAAKAATLITRFRRYEDMILRFATDLSVPFTNNEAERTLRPVEIRQRTSSGCWRTVEGLADFAIVHSYLDTANKWGIDKLHALRQLFTTGAWLLPALAPT</sequence>
<dbReference type="InterPro" id="IPR004291">
    <property type="entry name" value="Transposase_IS66_central"/>
</dbReference>
<dbReference type="Pfam" id="PF03050">
    <property type="entry name" value="DDE_Tnp_IS66"/>
    <property type="match status" value="1"/>
</dbReference>
<dbReference type="NCBIfam" id="NF033517">
    <property type="entry name" value="transpos_IS66"/>
    <property type="match status" value="1"/>
</dbReference>
<dbReference type="EMBL" id="CP097320">
    <property type="protein sequence ID" value="UQX10562.1"/>
    <property type="molecule type" value="Genomic_DNA"/>
</dbReference>
<proteinExistence type="predicted"/>
<name>A0ABY4QJ94_9MYCO</name>
<dbReference type="PANTHER" id="PTHR33678">
    <property type="entry name" value="BLL1576 PROTEIN"/>
    <property type="match status" value="1"/>
</dbReference>
<dbReference type="PROSITE" id="PS51257">
    <property type="entry name" value="PROKAR_LIPOPROTEIN"/>
    <property type="match status" value="1"/>
</dbReference>
<feature type="domain" description="Transposase IS66 central" evidence="1">
    <location>
        <begin position="64"/>
        <end position="323"/>
    </location>
</feature>
<dbReference type="PANTHER" id="PTHR33678:SF2">
    <property type="match status" value="1"/>
</dbReference>
<dbReference type="InterPro" id="IPR052344">
    <property type="entry name" value="Transposase-related"/>
</dbReference>
<organism evidence="2 3">
    <name type="scientific">Candidatus Mycobacterium methanotrophicum</name>
    <dbReference type="NCBI Taxonomy" id="2943498"/>
    <lineage>
        <taxon>Bacteria</taxon>
        <taxon>Bacillati</taxon>
        <taxon>Actinomycetota</taxon>
        <taxon>Actinomycetes</taxon>
        <taxon>Mycobacteriales</taxon>
        <taxon>Mycobacteriaceae</taxon>
        <taxon>Mycobacterium</taxon>
    </lineage>
</organism>
<gene>
    <name evidence="2" type="ORF">M5I08_21330</name>
</gene>
<keyword evidence="3" id="KW-1185">Reference proteome</keyword>
<accession>A0ABY4QJ94</accession>